<dbReference type="STRING" id="69332.A0A388LAR6"/>
<dbReference type="EMBL" id="BFEA01000318">
    <property type="protein sequence ID" value="GBG79415.1"/>
    <property type="molecule type" value="Genomic_DNA"/>
</dbReference>
<evidence type="ECO:0000313" key="2">
    <source>
        <dbReference type="EMBL" id="GBG79415.1"/>
    </source>
</evidence>
<keyword evidence="3" id="KW-1185">Reference proteome</keyword>
<proteinExistence type="predicted"/>
<dbReference type="InterPro" id="IPR045016">
    <property type="entry name" value="NhaD-like"/>
</dbReference>
<dbReference type="PANTHER" id="PTHR43269:SF2">
    <property type="entry name" value="SODIUM_PROTON ANTIPORTER 1-RELATED"/>
    <property type="match status" value="1"/>
</dbReference>
<evidence type="ECO:0000256" key="1">
    <source>
        <dbReference type="SAM" id="Phobius"/>
    </source>
</evidence>
<dbReference type="AlphaFoldDB" id="A0A388LAR6"/>
<dbReference type="GO" id="GO:0015297">
    <property type="term" value="F:antiporter activity"/>
    <property type="evidence" value="ECO:0007669"/>
    <property type="project" value="InterPro"/>
</dbReference>
<dbReference type="PANTHER" id="PTHR43269">
    <property type="entry name" value="SODIUM/PROTON ANTIPORTER 1-RELATED"/>
    <property type="match status" value="1"/>
</dbReference>
<feature type="transmembrane region" description="Helical" evidence="1">
    <location>
        <begin position="55"/>
        <end position="73"/>
    </location>
</feature>
<evidence type="ECO:0000313" key="3">
    <source>
        <dbReference type="Proteomes" id="UP000265515"/>
    </source>
</evidence>
<dbReference type="OMA" id="HLIAYCA"/>
<keyword evidence="1" id="KW-0472">Membrane</keyword>
<dbReference type="Proteomes" id="UP000265515">
    <property type="component" value="Unassembled WGS sequence"/>
</dbReference>
<organism evidence="2 3">
    <name type="scientific">Chara braunii</name>
    <name type="common">Braun's stonewort</name>
    <dbReference type="NCBI Taxonomy" id="69332"/>
    <lineage>
        <taxon>Eukaryota</taxon>
        <taxon>Viridiplantae</taxon>
        <taxon>Streptophyta</taxon>
        <taxon>Charophyceae</taxon>
        <taxon>Charales</taxon>
        <taxon>Characeae</taxon>
        <taxon>Chara</taxon>
    </lineage>
</organism>
<protein>
    <submittedName>
        <fullName evidence="2">Uncharacterized protein</fullName>
    </submittedName>
</protein>
<keyword evidence="1" id="KW-1133">Transmembrane helix</keyword>
<dbReference type="GO" id="GO:0006814">
    <property type="term" value="P:sodium ion transport"/>
    <property type="evidence" value="ECO:0007669"/>
    <property type="project" value="InterPro"/>
</dbReference>
<keyword evidence="1" id="KW-0812">Transmembrane</keyword>
<sequence>MGMYGLSEFPSDDRLWHLIAYCAGTGGSILIIGSAAGVAYMGMEKTDFFWYLRKVSFPALAGYAAGIAVYILSNQGPVYLENVLGTLPQLPQFPFS</sequence>
<comment type="caution">
    <text evidence="2">The sequence shown here is derived from an EMBL/GenBank/DDBJ whole genome shotgun (WGS) entry which is preliminary data.</text>
</comment>
<reference evidence="2 3" key="1">
    <citation type="journal article" date="2018" name="Cell">
        <title>The Chara Genome: Secondary Complexity and Implications for Plant Terrestrialization.</title>
        <authorList>
            <person name="Nishiyama T."/>
            <person name="Sakayama H."/>
            <person name="Vries J.D."/>
            <person name="Buschmann H."/>
            <person name="Saint-Marcoux D."/>
            <person name="Ullrich K.K."/>
            <person name="Haas F.B."/>
            <person name="Vanderstraeten L."/>
            <person name="Becker D."/>
            <person name="Lang D."/>
            <person name="Vosolsobe S."/>
            <person name="Rombauts S."/>
            <person name="Wilhelmsson P.K.I."/>
            <person name="Janitza P."/>
            <person name="Kern R."/>
            <person name="Heyl A."/>
            <person name="Rumpler F."/>
            <person name="Villalobos L.I.A.C."/>
            <person name="Clay J.M."/>
            <person name="Skokan R."/>
            <person name="Toyoda A."/>
            <person name="Suzuki Y."/>
            <person name="Kagoshima H."/>
            <person name="Schijlen E."/>
            <person name="Tajeshwar N."/>
            <person name="Catarino B."/>
            <person name="Hetherington A.J."/>
            <person name="Saltykova A."/>
            <person name="Bonnot C."/>
            <person name="Breuninger H."/>
            <person name="Symeonidi A."/>
            <person name="Radhakrishnan G.V."/>
            <person name="Van Nieuwerburgh F."/>
            <person name="Deforce D."/>
            <person name="Chang C."/>
            <person name="Karol K.G."/>
            <person name="Hedrich R."/>
            <person name="Ulvskov P."/>
            <person name="Glockner G."/>
            <person name="Delwiche C.F."/>
            <person name="Petrasek J."/>
            <person name="Van de Peer Y."/>
            <person name="Friml J."/>
            <person name="Beilby M."/>
            <person name="Dolan L."/>
            <person name="Kohara Y."/>
            <person name="Sugano S."/>
            <person name="Fujiyama A."/>
            <person name="Delaux P.-M."/>
            <person name="Quint M."/>
            <person name="TheiBen G."/>
            <person name="Hagemann M."/>
            <person name="Harholt J."/>
            <person name="Dunand C."/>
            <person name="Zachgo S."/>
            <person name="Langdale J."/>
            <person name="Maumus F."/>
            <person name="Straeten D.V.D."/>
            <person name="Gould S.B."/>
            <person name="Rensing S.A."/>
        </authorList>
    </citation>
    <scope>NUCLEOTIDE SEQUENCE [LARGE SCALE GENOMIC DNA]</scope>
    <source>
        <strain evidence="2 3">S276</strain>
    </source>
</reference>
<feature type="transmembrane region" description="Helical" evidence="1">
    <location>
        <begin position="15"/>
        <end position="43"/>
    </location>
</feature>
<name>A0A388LAR6_CHABU</name>
<accession>A0A388LAR6</accession>
<dbReference type="OrthoDB" id="2865258at2759"/>
<dbReference type="Gramene" id="GBG79415">
    <property type="protein sequence ID" value="GBG79415"/>
    <property type="gene ID" value="CBR_g29562"/>
</dbReference>
<gene>
    <name evidence="2" type="ORF">CBR_g29562</name>
</gene>